<keyword evidence="4" id="KW-0159">Chromosome partition</keyword>
<dbReference type="GO" id="GO:0098813">
    <property type="term" value="P:nuclear chromosome segregation"/>
    <property type="evidence" value="ECO:0007669"/>
    <property type="project" value="UniProtKB-ARBA"/>
</dbReference>
<evidence type="ECO:0000313" key="7">
    <source>
        <dbReference type="EMBL" id="KAL3781412.1"/>
    </source>
</evidence>
<comment type="catalytic activity">
    <reaction evidence="1">
        <text>All bonds known to be hydrolyzed by this endopeptidase have arginine in P1 and an acidic residue in P4. P6 is often occupied by an acidic residue or by a hydroxy-amino-acid residue, the phosphorylation of which enhances cleavage.</text>
        <dbReference type="EC" id="3.4.22.49"/>
    </reaction>
</comment>
<comment type="caution">
    <text evidence="7">The sequence shown here is derived from an EMBL/GenBank/DDBJ whole genome shotgun (WGS) entry which is preliminary data.</text>
</comment>
<feature type="region of interest" description="Disordered" evidence="5">
    <location>
        <begin position="1"/>
        <end position="88"/>
    </location>
</feature>
<dbReference type="GO" id="GO:0016787">
    <property type="term" value="F:hydrolase activity"/>
    <property type="evidence" value="ECO:0007669"/>
    <property type="project" value="UniProtKB-KW"/>
</dbReference>
<dbReference type="Proteomes" id="UP001530400">
    <property type="component" value="Unassembled WGS sequence"/>
</dbReference>
<feature type="domain" description="Peptidase C50" evidence="6">
    <location>
        <begin position="1950"/>
        <end position="2061"/>
    </location>
</feature>
<evidence type="ECO:0000256" key="2">
    <source>
        <dbReference type="ARBA" id="ARBA00012489"/>
    </source>
</evidence>
<keyword evidence="8" id="KW-1185">Reference proteome</keyword>
<evidence type="ECO:0000256" key="3">
    <source>
        <dbReference type="ARBA" id="ARBA00022801"/>
    </source>
</evidence>
<dbReference type="InterPro" id="IPR030397">
    <property type="entry name" value="SEPARIN_core_dom"/>
</dbReference>
<feature type="compositionally biased region" description="Polar residues" evidence="5">
    <location>
        <begin position="49"/>
        <end position="59"/>
    </location>
</feature>
<evidence type="ECO:0000256" key="1">
    <source>
        <dbReference type="ARBA" id="ARBA00000451"/>
    </source>
</evidence>
<dbReference type="EMBL" id="JALLPJ020000847">
    <property type="protein sequence ID" value="KAL3781412.1"/>
    <property type="molecule type" value="Genomic_DNA"/>
</dbReference>
<evidence type="ECO:0000256" key="5">
    <source>
        <dbReference type="SAM" id="MobiDB-lite"/>
    </source>
</evidence>
<sequence length="2105" mass="234501">MPKSALPIGTTPHRRKKAPTKNSSADYVGFSIGDGAAADSTRQRGGSDASKTSTKSNVRAKSPPSHTEKENTLNGSTKSRHKSDDSLDKLNNSMAKISLNSTASDQNKHLPFVVMKHELRDTDLPTHAFPTIKYKQINRPLLESVKRLKDVDTKQLTTHLTETIQEASLKPTASMSLEENCSTIKQVIKQCLKSPSFDSLRVAIHSLRSITGMIGKGTGVKLGFHCCLLSGEAMMKCLDAAANSNSKSDNKWREVAEYGMLTVAAYQYLGRLINGGKFSWDSILLTDTKKELLPKRQMVKICLDSGIAACSALMHMTLLSMRGELIEDEFAMDLACDFQVLLTKAVIPLLLDTEEDGIKFAKRIFRFLWDGARCADDSRVALHLQYLSVSVLARYCIGAFASSDADQRKELHSLWDRSASSALKAVVAFEKQGTDKKMRNALIEFHEVTGAILDNIWIQFTNIGERMLPPPSYFEYCTYKCVHQWKFLGLVNSIHSPESLLRDKACNYTKGDMESLAAMAVLSLSLLTLKAHAALVDDQNDSISHVDTIISNFDAIIRNVSSTSQTRCRSMTRLLNLQRDATKLISSHWSSPHKHGHASAALGYVLGWCMAALETRLSKATQEEQQTLNLRLSASDNHAKAASFLDLSLEDPGIPSDTAKKWNSECVRQIRKGYEILSVILQGMDGIESDTPVVLAVEMFAKTAASISKNLSNRKNTASSIELQIYASDLLTRLASIRSNHTSFDKYQISTRYMLLSSAFETNGNTKELCASLALGVWSAAKRNHFYLSIDGDDDDSFIGDTTSEELLLFPASSSVDVQSNSETSMVTDGLAITINKLARACIEVTASQSVTSIDIPKGTTVAKVLEAAIDEEKKFSISRLLDHSVWGSGSFTLTESLELSREILKCSSKVLKSYISNSSMSDQDGFFSILNELSDFLCLQKERMKDLMPPDDLQVISSAMHVSLGMNLVDSQLLRFPKQKIRLDGKDLSGIQSTIVGFSIDQLNQAEMLFQFHNSSEQSQDACFFVQWAAVLLYQTILSEYNEQSSTCASMQQYERVLDICRQAIHQLNSVDEDTPQVTESLIATMKKLLCRFSLHGDPLMTSQCFVHLQKFYALDNREHMFDSVSDFLWISSKFDDLAAVLYRHCMFQSNDHCKSLLGEEVNQLDQDEQLSVVSNCIVNLMVTTSQQLSGNFMSQAGMEPHLQGIAEFIATTESEWNNDDNTDFNETLAKCETIIRIQSFVITILMLRAKLFLNAKRPESSVRCLDLCRAECKQMISFIRSASRYVNDSDDKLLQVDDLLSIGLERISIAFSSLGNRRKAEDNAILAAMKQNLVSIECSNMNKITFNELIQYAESLDGKYNCLPSLRTIISVKSMSLPPDKLSSESTLFDNIQTSNNPDTSLINGINRSRLLLTYNDSFREAPNFKNKCDVFLSLAHTSIIGLMDLAATEESAEVPLSPLIHPTEQEVKFRMITSEHRKSGVTDLLEEIVAGNTGTIPNFLADAYLELGLESLQRARSNNELHQIWKDHNISFSDTELGGAMGSGEVKLSHALEARKYLNCALLHAHPASSFTTKKILRCLALVTGPGALSSYLTHSSVGGAARNTVRDAITDSKLHRIFNLFDDETSNIETRTHEFNDLLSEYSSLIPPNWSISSIAICPTRDILITSFRVSDQGEPIIKTVCKIANDGTKLNHSNIHDTVLFPLDKIIERSQKQLRGIDETEQSSKYNDESSKRKWWNERHLIDDDLRSLLQHTEDEYFGSDIVRQMLIPPSADDCQSDDDGSECSDISPGNLAERFEAAERESVVKFDEETERLALKKLTVIKLKEKLDSFGIDASKVQKMRKADLIDQVIIEMEKDFTKKTAPEAFSIQMDDHNAIFSSGNSNLSHNPSEPCSILLLDENLHRLPFESMDMFSNTAVTRLPSLPFVIAALHERKSAGSNPSINPSKVNYIIDPERNLRETASKMEPALNLIASRNEWEWRGCIGEMPTPEFMRDSLTQENSLLIYCGHGGGEKFFKSSQVEELIESEDDPERRGCFSAIILMGCSSGKLKSVNCPKDNPDDLVYPIYYEPEGVTLSYILAGAPCVVGNLWDVTDRDIDR</sequence>
<dbReference type="Pfam" id="PF03568">
    <property type="entry name" value="Separin_C"/>
    <property type="match status" value="1"/>
</dbReference>
<proteinExistence type="predicted"/>
<reference evidence="7 8" key="1">
    <citation type="submission" date="2024-10" db="EMBL/GenBank/DDBJ databases">
        <title>Updated reference genomes for cyclostephanoid diatoms.</title>
        <authorList>
            <person name="Roberts W.R."/>
            <person name="Alverson A.J."/>
        </authorList>
    </citation>
    <scope>NUCLEOTIDE SEQUENCE [LARGE SCALE GENOMIC DNA]</scope>
    <source>
        <strain evidence="7 8">AJA010-31</strain>
    </source>
</reference>
<dbReference type="PANTHER" id="PTHR12792">
    <property type="entry name" value="EXTRA SPINDLE POLES 1-RELATED"/>
    <property type="match status" value="1"/>
</dbReference>
<organism evidence="7 8">
    <name type="scientific">Cyclotella atomus</name>
    <dbReference type="NCBI Taxonomy" id="382360"/>
    <lineage>
        <taxon>Eukaryota</taxon>
        <taxon>Sar</taxon>
        <taxon>Stramenopiles</taxon>
        <taxon>Ochrophyta</taxon>
        <taxon>Bacillariophyta</taxon>
        <taxon>Coscinodiscophyceae</taxon>
        <taxon>Thalassiosirophycidae</taxon>
        <taxon>Stephanodiscales</taxon>
        <taxon>Stephanodiscaceae</taxon>
        <taxon>Cyclotella</taxon>
    </lineage>
</organism>
<dbReference type="InterPro" id="IPR005314">
    <property type="entry name" value="Peptidase_C50"/>
</dbReference>
<keyword evidence="3" id="KW-0378">Hydrolase</keyword>
<dbReference type="PANTHER" id="PTHR12792:SF0">
    <property type="entry name" value="SEPARIN"/>
    <property type="match status" value="1"/>
</dbReference>
<dbReference type="PROSITE" id="PS51700">
    <property type="entry name" value="SEPARIN"/>
    <property type="match status" value="1"/>
</dbReference>
<dbReference type="GO" id="GO:0000280">
    <property type="term" value="P:nuclear division"/>
    <property type="evidence" value="ECO:0007669"/>
    <property type="project" value="UniProtKB-ARBA"/>
</dbReference>
<evidence type="ECO:0000259" key="6">
    <source>
        <dbReference type="PROSITE" id="PS51700"/>
    </source>
</evidence>
<evidence type="ECO:0000256" key="4">
    <source>
        <dbReference type="ARBA" id="ARBA00022829"/>
    </source>
</evidence>
<dbReference type="EC" id="3.4.22.49" evidence="2"/>
<gene>
    <name evidence="7" type="ORF">ACHAWO_001288</name>
</gene>
<accession>A0ABD3P0S5</accession>
<evidence type="ECO:0000313" key="8">
    <source>
        <dbReference type="Proteomes" id="UP001530400"/>
    </source>
</evidence>
<protein>
    <recommendedName>
        <fullName evidence="2">separase</fullName>
        <ecNumber evidence="2">3.4.22.49</ecNumber>
    </recommendedName>
</protein>
<name>A0ABD3P0S5_9STRA</name>